<sequence length="70" mass="7609">MESLLSIYRGDRLNNSIYIEKNVGHIDRIIRSILGLLLIIAPVIIDIPVWVAVILAGIGGANIIEGIIGF</sequence>
<keyword evidence="4" id="KW-1185">Reference proteome</keyword>
<comment type="caution">
    <text evidence="3">The sequence shown here is derived from an EMBL/GenBank/DDBJ whole genome shotgun (WGS) entry which is preliminary data.</text>
</comment>
<dbReference type="AlphaFoldDB" id="A0A226BXC1"/>
<gene>
    <name evidence="3" type="ORF">CDO51_12300</name>
</gene>
<keyword evidence="1" id="KW-0812">Transmembrane</keyword>
<feature type="domain" description="Inner membrane protein YgaP-like transmembrane" evidence="2">
    <location>
        <begin position="20"/>
        <end position="70"/>
    </location>
</feature>
<keyword evidence="1" id="KW-1133">Transmembrane helix</keyword>
<protein>
    <recommendedName>
        <fullName evidence="2">Inner membrane protein YgaP-like transmembrane domain-containing protein</fullName>
    </recommendedName>
</protein>
<feature type="transmembrane region" description="Helical" evidence="1">
    <location>
        <begin position="36"/>
        <end position="64"/>
    </location>
</feature>
<evidence type="ECO:0000256" key="1">
    <source>
        <dbReference type="SAM" id="Phobius"/>
    </source>
</evidence>
<evidence type="ECO:0000259" key="2">
    <source>
        <dbReference type="Pfam" id="PF11127"/>
    </source>
</evidence>
<keyword evidence="1" id="KW-0472">Membrane</keyword>
<accession>A0A226BXC1</accession>
<name>A0A226BXC1_9FIRM</name>
<dbReference type="Pfam" id="PF11127">
    <property type="entry name" value="YgaP-like_TM"/>
    <property type="match status" value="1"/>
</dbReference>
<evidence type="ECO:0000313" key="4">
    <source>
        <dbReference type="Proteomes" id="UP000214588"/>
    </source>
</evidence>
<evidence type="ECO:0000313" key="3">
    <source>
        <dbReference type="EMBL" id="OWZ82757.1"/>
    </source>
</evidence>
<dbReference type="Proteomes" id="UP000214588">
    <property type="component" value="Unassembled WGS sequence"/>
</dbReference>
<proteinExistence type="predicted"/>
<reference evidence="3 4" key="1">
    <citation type="submission" date="2017-06" db="EMBL/GenBank/DDBJ databases">
        <title>Draft Genome Sequence of Natranaerobius trueperi halophilic, alkalithermophilic bacteria from soda lakes.</title>
        <authorList>
            <person name="Zhao B."/>
        </authorList>
    </citation>
    <scope>NUCLEOTIDE SEQUENCE [LARGE SCALE GENOMIC DNA]</scope>
    <source>
        <strain evidence="3 4">DSM 18760</strain>
    </source>
</reference>
<organism evidence="3 4">
    <name type="scientific">Natranaerobius trueperi</name>
    <dbReference type="NCBI Taxonomy" id="759412"/>
    <lineage>
        <taxon>Bacteria</taxon>
        <taxon>Bacillati</taxon>
        <taxon>Bacillota</taxon>
        <taxon>Clostridia</taxon>
        <taxon>Natranaerobiales</taxon>
        <taxon>Natranaerobiaceae</taxon>
        <taxon>Natranaerobius</taxon>
    </lineage>
</organism>
<dbReference type="EMBL" id="NIQC01000043">
    <property type="protein sequence ID" value="OWZ82757.1"/>
    <property type="molecule type" value="Genomic_DNA"/>
</dbReference>
<dbReference type="InterPro" id="IPR021309">
    <property type="entry name" value="YgaP-like_TM"/>
</dbReference>